<gene>
    <name evidence="2" type="ORF">KLA_13159</name>
</gene>
<comment type="caution">
    <text evidence="2">The sequence shown here is derived from an EMBL/GenBank/DDBJ whole genome shotgun (WGS) entry which is preliminary data.</text>
</comment>
<reference evidence="2 3" key="1">
    <citation type="journal article" date="2014" name="Genome Announc.">
        <title>Draft Genome Sequence of the Carrageenan-Degrading Bacterium Cellulophaga sp. Strain KL-A, Isolated from Decaying Marine Algae.</title>
        <authorList>
            <person name="Shan D."/>
            <person name="Ying J."/>
            <person name="Li X."/>
            <person name="Gao Z."/>
            <person name="Wei G."/>
            <person name="Shao Z."/>
        </authorList>
    </citation>
    <scope>NUCLEOTIDE SEQUENCE [LARGE SCALE GENOMIC DNA]</scope>
    <source>
        <strain evidence="2 3">KL-A</strain>
    </source>
</reference>
<organism evidence="2 3">
    <name type="scientific">Cellulophaga geojensis KL-A</name>
    <dbReference type="NCBI Taxonomy" id="1328323"/>
    <lineage>
        <taxon>Bacteria</taxon>
        <taxon>Pseudomonadati</taxon>
        <taxon>Bacteroidota</taxon>
        <taxon>Flavobacteriia</taxon>
        <taxon>Flavobacteriales</taxon>
        <taxon>Flavobacteriaceae</taxon>
        <taxon>Cellulophaga</taxon>
    </lineage>
</organism>
<evidence type="ECO:0000256" key="1">
    <source>
        <dbReference type="SAM" id="SignalP"/>
    </source>
</evidence>
<dbReference type="RefSeq" id="WP_034646328.1">
    <property type="nucleotide sequence ID" value="NZ_ARZX01000018.1"/>
</dbReference>
<evidence type="ECO:0008006" key="4">
    <source>
        <dbReference type="Google" id="ProtNLM"/>
    </source>
</evidence>
<evidence type="ECO:0000313" key="3">
    <source>
        <dbReference type="Proteomes" id="UP000019275"/>
    </source>
</evidence>
<proteinExistence type="predicted"/>
<dbReference type="Proteomes" id="UP000019275">
    <property type="component" value="Unassembled WGS sequence"/>
</dbReference>
<evidence type="ECO:0000313" key="2">
    <source>
        <dbReference type="EMBL" id="EWH12736.1"/>
    </source>
</evidence>
<name>A0ABP3B6I4_9FLAO</name>
<feature type="chain" id="PRO_5047200919" description="Alpha/beta hydrolase" evidence="1">
    <location>
        <begin position="19"/>
        <end position="469"/>
    </location>
</feature>
<dbReference type="EMBL" id="ARZX01000018">
    <property type="protein sequence ID" value="EWH12736.1"/>
    <property type="molecule type" value="Genomic_DNA"/>
</dbReference>
<feature type="signal peptide" evidence="1">
    <location>
        <begin position="1"/>
        <end position="18"/>
    </location>
</feature>
<protein>
    <recommendedName>
        <fullName evidence="4">Alpha/beta hydrolase</fullName>
    </recommendedName>
</protein>
<keyword evidence="1" id="KW-0732">Signal</keyword>
<sequence>MKKLVLLLLAFLSLQLSAQELKLKKGAVVDNIKVGDSLPYSFSLLLPSNFTVNKKWPVVFIVDYNNREKQVIRLMASIAEEKGYILAASNNLNDTISISKNILAFTKTFNSVVGMLPIDENQIYTTGFNRAGRLASTIPAFISNIDGVLSYSSTVGNIEIINVKKPYQYIGIVSGYNFNYTEMLANKELLNKLKIPNQLLIEESRNNWPSTNNLATALDLFKMSAMAKGNLAVDSLFINNNYNTTLTTINKLVAANKLKKAKNLIDQTIMVYKPFKKIDSLKDKSNALRKNKIYKSLKRAENNVWFKEQSLKNDFAYYVEEDAYTHNFNNLGWWAHQTKEIDKFKNSTNQEQQKMGYRLEGYLVALTNDYIDTVLAEKNTDYDALSFLYMLKTIIAPKDYDPYLKIISLSAKNNDFGTSIFYLEELLKNGYTDADKLYNLESTTLLKLTPEYNALIEKYLKKGRYILKE</sequence>
<accession>A0ABP3B6I4</accession>
<keyword evidence="3" id="KW-1185">Reference proteome</keyword>